<dbReference type="AlphaFoldDB" id="X0ZL19"/>
<reference evidence="1" key="1">
    <citation type="journal article" date="2014" name="Front. Microbiol.">
        <title>High frequency of phylogenetically diverse reductive dehalogenase-homologous genes in deep subseafloor sedimentary metagenomes.</title>
        <authorList>
            <person name="Kawai M."/>
            <person name="Futagami T."/>
            <person name="Toyoda A."/>
            <person name="Takaki Y."/>
            <person name="Nishi S."/>
            <person name="Hori S."/>
            <person name="Arai W."/>
            <person name="Tsubouchi T."/>
            <person name="Morono Y."/>
            <person name="Uchiyama I."/>
            <person name="Ito T."/>
            <person name="Fujiyama A."/>
            <person name="Inagaki F."/>
            <person name="Takami H."/>
        </authorList>
    </citation>
    <scope>NUCLEOTIDE SEQUENCE</scope>
    <source>
        <strain evidence="1">Expedition CK06-06</strain>
    </source>
</reference>
<organism evidence="1">
    <name type="scientific">marine sediment metagenome</name>
    <dbReference type="NCBI Taxonomy" id="412755"/>
    <lineage>
        <taxon>unclassified sequences</taxon>
        <taxon>metagenomes</taxon>
        <taxon>ecological metagenomes</taxon>
    </lineage>
</organism>
<sequence length="266" mass="30687">MIVLEDVYQESLDSPKVIQVLGIGLVSMTKKRHNIVFNKGISRSLMEDLIKLYRPEILNKKEGKMIDLLGIYTVYVHYYTLGSEIISIFYVNEKDRLVNYENLCSLSRLLVKTYSSNVSISKIRQICNKAIPSIKDLSALFVISITGHTLFTKFRNDKTNLSENYIQIGGFLSAILMFSNEVIGKNSGESLQAINFENHKFLITVKEGIIFAYLLEQTNNSDIIERYMELLKEEFFDLYCDCLKDFNGDVNQFHTFEPVVEKYFSI</sequence>
<name>X0ZL19_9ZZZZ</name>
<accession>X0ZL19</accession>
<proteinExistence type="predicted"/>
<evidence type="ECO:0000313" key="1">
    <source>
        <dbReference type="EMBL" id="GAG70365.1"/>
    </source>
</evidence>
<gene>
    <name evidence="1" type="ORF">S01H4_08538</name>
</gene>
<protein>
    <recommendedName>
        <fullName evidence="2">FUZ/MON1/HPS1 first Longin domain-containing protein</fullName>
    </recommendedName>
</protein>
<comment type="caution">
    <text evidence="1">The sequence shown here is derived from an EMBL/GenBank/DDBJ whole genome shotgun (WGS) entry which is preliminary data.</text>
</comment>
<dbReference type="EMBL" id="BART01002942">
    <property type="protein sequence ID" value="GAG70365.1"/>
    <property type="molecule type" value="Genomic_DNA"/>
</dbReference>
<evidence type="ECO:0008006" key="2">
    <source>
        <dbReference type="Google" id="ProtNLM"/>
    </source>
</evidence>